<proteinExistence type="predicted"/>
<keyword evidence="3" id="KW-1185">Reference proteome</keyword>
<feature type="coiled-coil region" evidence="1">
    <location>
        <begin position="124"/>
        <end position="193"/>
    </location>
</feature>
<dbReference type="EMBL" id="CACVKT020008674">
    <property type="protein sequence ID" value="CAC5416674.1"/>
    <property type="molecule type" value="Genomic_DNA"/>
</dbReference>
<evidence type="ECO:0000313" key="2">
    <source>
        <dbReference type="EMBL" id="CAC5416674.1"/>
    </source>
</evidence>
<dbReference type="Proteomes" id="UP000507470">
    <property type="component" value="Unassembled WGS sequence"/>
</dbReference>
<protein>
    <recommendedName>
        <fullName evidence="4">Reverse transcriptase domain-containing protein</fullName>
    </recommendedName>
</protein>
<accession>A0A6J8E7G8</accession>
<organism evidence="2 3">
    <name type="scientific">Mytilus coruscus</name>
    <name type="common">Sea mussel</name>
    <dbReference type="NCBI Taxonomy" id="42192"/>
    <lineage>
        <taxon>Eukaryota</taxon>
        <taxon>Metazoa</taxon>
        <taxon>Spiralia</taxon>
        <taxon>Lophotrochozoa</taxon>
        <taxon>Mollusca</taxon>
        <taxon>Bivalvia</taxon>
        <taxon>Autobranchia</taxon>
        <taxon>Pteriomorphia</taxon>
        <taxon>Mytilida</taxon>
        <taxon>Mytiloidea</taxon>
        <taxon>Mytilidae</taxon>
        <taxon>Mytilinae</taxon>
        <taxon>Mytilus</taxon>
    </lineage>
</organism>
<name>A0A6J8E7G8_MYTCO</name>
<evidence type="ECO:0000256" key="1">
    <source>
        <dbReference type="SAM" id="Coils"/>
    </source>
</evidence>
<evidence type="ECO:0008006" key="4">
    <source>
        <dbReference type="Google" id="ProtNLM"/>
    </source>
</evidence>
<reference evidence="2 3" key="1">
    <citation type="submission" date="2020-06" db="EMBL/GenBank/DDBJ databases">
        <authorList>
            <person name="Li R."/>
            <person name="Bekaert M."/>
        </authorList>
    </citation>
    <scope>NUCLEOTIDE SEQUENCE [LARGE SCALE GENOMIC DNA]</scope>
    <source>
        <strain evidence="3">wild</strain>
    </source>
</reference>
<dbReference type="AlphaFoldDB" id="A0A6J8E7G8"/>
<evidence type="ECO:0000313" key="3">
    <source>
        <dbReference type="Proteomes" id="UP000507470"/>
    </source>
</evidence>
<keyword evidence="1" id="KW-0175">Coiled coil</keyword>
<sequence>MVNEESFVEGNEIETETLVKQYIKHLPTIDKNCDKDQVIPKVTLAQSLLLEEFPRTCALCLELLSSDEQICCEATHGQISYNLLLNNKTLVKKVIISPRLTPVCVDKNISDKSKENQDNEYGNSVLKEKELRQLELKLKKKEESLKLKELSLNEKLKEKTKLIEYLHQLETRNTELELTIKTMNRKIIILEENHQNNLSLRHEKSQSVKLNSHSGELLVQVRNKVTKFIVRRIENELDKLTNNLSENNDKTKDTQNLLNQQNVNGNSENHYSQHNWGYQNCYQQYPYTYYYDHQNSYYTESNETENEGYSNSYVKCDHENQWPRDSSQDNNQNVSHANLIDVLALNNQLMTNHTLTSGSQSNQPSNYLGQNLYFQKEALKLLNLNKSPDIFGISTENLLYGGQSLIYHPKELLDSTFRLCYIPDEQKLGIVIPLFKNKGMCKDSKNYRGITITPTLPKLIEAVLKIRINPDIIKYQNPLQCGFTRRTALLNCSFIIEEFHKECVELNDQTIILSLMQSQHLMQ</sequence>
<gene>
    <name evidence="2" type="ORF">MCOR_49269</name>
</gene>